<keyword evidence="3" id="KW-1185">Reference proteome</keyword>
<accession>A0A1E7KZC3</accession>
<organism evidence="2 3">
    <name type="scientific">Streptomyces nanshensis</name>
    <dbReference type="NCBI Taxonomy" id="518642"/>
    <lineage>
        <taxon>Bacteria</taxon>
        <taxon>Bacillati</taxon>
        <taxon>Actinomycetota</taxon>
        <taxon>Actinomycetes</taxon>
        <taxon>Kitasatosporales</taxon>
        <taxon>Streptomycetaceae</taxon>
        <taxon>Streptomyces</taxon>
    </lineage>
</organism>
<name>A0A1E7KZC3_9ACTN</name>
<evidence type="ECO:0000256" key="1">
    <source>
        <dbReference type="SAM" id="MobiDB-lite"/>
    </source>
</evidence>
<gene>
    <name evidence="2" type="ORF">AN218_22790</name>
</gene>
<feature type="region of interest" description="Disordered" evidence="1">
    <location>
        <begin position="43"/>
        <end position="65"/>
    </location>
</feature>
<evidence type="ECO:0000313" key="2">
    <source>
        <dbReference type="EMBL" id="OEV09279.1"/>
    </source>
</evidence>
<feature type="compositionally biased region" description="Basic and acidic residues" evidence="1">
    <location>
        <begin position="55"/>
        <end position="65"/>
    </location>
</feature>
<dbReference type="AlphaFoldDB" id="A0A1E7KZC3"/>
<reference evidence="2 3" key="1">
    <citation type="journal article" date="2016" name="Front. Microbiol.">
        <title>Comparative Genomics Analysis of Streptomyces Species Reveals Their Adaptation to the Marine Environment and Their Diversity at the Genomic Level.</title>
        <authorList>
            <person name="Tian X."/>
            <person name="Zhang Z."/>
            <person name="Yang T."/>
            <person name="Chen M."/>
            <person name="Li J."/>
            <person name="Chen F."/>
            <person name="Yang J."/>
            <person name="Li W."/>
            <person name="Zhang B."/>
            <person name="Zhang Z."/>
            <person name="Wu J."/>
            <person name="Zhang C."/>
            <person name="Long L."/>
            <person name="Xiao J."/>
        </authorList>
    </citation>
    <scope>NUCLEOTIDE SEQUENCE [LARGE SCALE GENOMIC DNA]</scope>
    <source>
        <strain evidence="2 3">SCSIO 10429</strain>
    </source>
</reference>
<feature type="region of interest" description="Disordered" evidence="1">
    <location>
        <begin position="1"/>
        <end position="25"/>
    </location>
</feature>
<feature type="compositionally biased region" description="Basic and acidic residues" evidence="1">
    <location>
        <begin position="15"/>
        <end position="25"/>
    </location>
</feature>
<sequence>MRRFSSAGASSNWPRRGDLAHDKQRERVGVVVSLPEDTESHLYHLRPVGGGDEWASTRDDLEPHSDAAEDGLTLAEAVMPPDDGEVVP</sequence>
<proteinExistence type="predicted"/>
<evidence type="ECO:0000313" key="3">
    <source>
        <dbReference type="Proteomes" id="UP000176005"/>
    </source>
</evidence>
<dbReference type="Proteomes" id="UP000176005">
    <property type="component" value="Unassembled WGS sequence"/>
</dbReference>
<dbReference type="EMBL" id="LJGW01000377">
    <property type="protein sequence ID" value="OEV09279.1"/>
    <property type="molecule type" value="Genomic_DNA"/>
</dbReference>
<protein>
    <submittedName>
        <fullName evidence="2">Uncharacterized protein</fullName>
    </submittedName>
</protein>
<comment type="caution">
    <text evidence="2">The sequence shown here is derived from an EMBL/GenBank/DDBJ whole genome shotgun (WGS) entry which is preliminary data.</text>
</comment>